<protein>
    <submittedName>
        <fullName evidence="2">Uncharacterized protein</fullName>
    </submittedName>
</protein>
<dbReference type="Proteomes" id="UP000606922">
    <property type="component" value="Unassembled WGS sequence"/>
</dbReference>
<dbReference type="EMBL" id="BMGB01000001">
    <property type="protein sequence ID" value="GGB08459.1"/>
    <property type="molecule type" value="Genomic_DNA"/>
</dbReference>
<feature type="compositionally biased region" description="Basic and acidic residues" evidence="1">
    <location>
        <begin position="28"/>
        <end position="49"/>
    </location>
</feature>
<feature type="region of interest" description="Disordered" evidence="1">
    <location>
        <begin position="1"/>
        <end position="49"/>
    </location>
</feature>
<dbReference type="AlphaFoldDB" id="A0A916WKE5"/>
<gene>
    <name evidence="2" type="ORF">GCM10010979_23750</name>
</gene>
<proteinExistence type="predicted"/>
<sequence>MTLSNERIPAPDEPTVPELEADQTIAPRPEEEIADALRAKPDTEDHSQA</sequence>
<comment type="caution">
    <text evidence="2">The sequence shown here is derived from an EMBL/GenBank/DDBJ whole genome shotgun (WGS) entry which is preliminary data.</text>
</comment>
<reference evidence="2" key="2">
    <citation type="submission" date="2020-09" db="EMBL/GenBank/DDBJ databases">
        <authorList>
            <person name="Sun Q."/>
            <person name="Zhou Y."/>
        </authorList>
    </citation>
    <scope>NUCLEOTIDE SEQUENCE</scope>
    <source>
        <strain evidence="2">CGMCC 1.12813</strain>
    </source>
</reference>
<reference evidence="2" key="1">
    <citation type="journal article" date="2014" name="Int. J. Syst. Evol. Microbiol.">
        <title>Complete genome sequence of Corynebacterium casei LMG S-19264T (=DSM 44701T), isolated from a smear-ripened cheese.</title>
        <authorList>
            <consortium name="US DOE Joint Genome Institute (JGI-PGF)"/>
            <person name="Walter F."/>
            <person name="Albersmeier A."/>
            <person name="Kalinowski J."/>
            <person name="Ruckert C."/>
        </authorList>
    </citation>
    <scope>NUCLEOTIDE SEQUENCE</scope>
    <source>
        <strain evidence="2">CGMCC 1.12813</strain>
    </source>
</reference>
<evidence type="ECO:0000313" key="2">
    <source>
        <dbReference type="EMBL" id="GGB08459.1"/>
    </source>
</evidence>
<keyword evidence="3" id="KW-1185">Reference proteome</keyword>
<dbReference type="RefSeq" id="WP_188510804.1">
    <property type="nucleotide sequence ID" value="NZ_BMGB01000001.1"/>
</dbReference>
<evidence type="ECO:0000313" key="3">
    <source>
        <dbReference type="Proteomes" id="UP000606922"/>
    </source>
</evidence>
<evidence type="ECO:0000256" key="1">
    <source>
        <dbReference type="SAM" id="MobiDB-lite"/>
    </source>
</evidence>
<organism evidence="2 3">
    <name type="scientific">Conyzicola nivalis</name>
    <dbReference type="NCBI Taxonomy" id="1477021"/>
    <lineage>
        <taxon>Bacteria</taxon>
        <taxon>Bacillati</taxon>
        <taxon>Actinomycetota</taxon>
        <taxon>Actinomycetes</taxon>
        <taxon>Micrococcales</taxon>
        <taxon>Microbacteriaceae</taxon>
        <taxon>Conyzicola</taxon>
    </lineage>
</organism>
<name>A0A916WKE5_9MICO</name>
<accession>A0A916WKE5</accession>